<dbReference type="KEGG" id="asau:88173057"/>
<gene>
    <name evidence="3" type="ORF">PUMCH_001992</name>
</gene>
<name>A0AAX4H885_9ASCO</name>
<evidence type="ECO:0000313" key="3">
    <source>
        <dbReference type="EMBL" id="WPK24709.1"/>
    </source>
</evidence>
<keyword evidence="2" id="KW-1133">Transmembrane helix</keyword>
<feature type="region of interest" description="Disordered" evidence="1">
    <location>
        <begin position="192"/>
        <end position="284"/>
    </location>
</feature>
<keyword evidence="4" id="KW-1185">Reference proteome</keyword>
<dbReference type="Proteomes" id="UP001338582">
    <property type="component" value="Chromosome 2"/>
</dbReference>
<evidence type="ECO:0000256" key="1">
    <source>
        <dbReference type="SAM" id="MobiDB-lite"/>
    </source>
</evidence>
<sequence length="284" mass="32049">MPETNTEQDFNPDGSLTIMGQKIPPKYVQSLLAFYEADHQLTPNERKILAEELSGARMLLVFSGMLTSAVALFAPSMWKHFKLQAELKVSGATLPKRPVFHRPFMSGLFATGAYFLTLYYTSKVVRDGKIEDLTRAQSDGLLGEETRESKKRQLDVWKALSPERLPLFAYYYQDTVIHPANIMVDPRQLAHKKPHEPSYIPPANGVKPESEQAASSSWSHVRQENGFFDAKKEDPKETEGSSVQDLSTSKHDTSSDSFFKDNSSSQDQETKPMSAWERIRKGSK</sequence>
<proteinExistence type="predicted"/>
<keyword evidence="2" id="KW-0472">Membrane</keyword>
<dbReference type="GeneID" id="88173057"/>
<dbReference type="EMBL" id="CP138895">
    <property type="protein sequence ID" value="WPK24709.1"/>
    <property type="molecule type" value="Genomic_DNA"/>
</dbReference>
<reference evidence="3 4" key="1">
    <citation type="submission" date="2023-10" db="EMBL/GenBank/DDBJ databases">
        <title>Draft Genome Sequence of Candida saopaulonensis from a very Premature Infant with Sepsis.</title>
        <authorList>
            <person name="Ning Y."/>
            <person name="Dai R."/>
            <person name="Xiao M."/>
            <person name="Xu Y."/>
            <person name="Yan Q."/>
            <person name="Zhang L."/>
        </authorList>
    </citation>
    <scope>NUCLEOTIDE SEQUENCE [LARGE SCALE GENOMIC DNA]</scope>
    <source>
        <strain evidence="3 4">19XY460</strain>
    </source>
</reference>
<accession>A0AAX4H885</accession>
<feature type="compositionally biased region" description="Basic and acidic residues" evidence="1">
    <location>
        <begin position="229"/>
        <end position="239"/>
    </location>
</feature>
<organism evidence="3 4">
    <name type="scientific">Australozyma saopauloensis</name>
    <dbReference type="NCBI Taxonomy" id="291208"/>
    <lineage>
        <taxon>Eukaryota</taxon>
        <taxon>Fungi</taxon>
        <taxon>Dikarya</taxon>
        <taxon>Ascomycota</taxon>
        <taxon>Saccharomycotina</taxon>
        <taxon>Pichiomycetes</taxon>
        <taxon>Metschnikowiaceae</taxon>
        <taxon>Australozyma</taxon>
    </lineage>
</organism>
<feature type="transmembrane region" description="Helical" evidence="2">
    <location>
        <begin position="58"/>
        <end position="78"/>
    </location>
</feature>
<feature type="compositionally biased region" description="Low complexity" evidence="1">
    <location>
        <begin position="255"/>
        <end position="267"/>
    </location>
</feature>
<dbReference type="RefSeq" id="XP_062877092.1">
    <property type="nucleotide sequence ID" value="XM_063021022.1"/>
</dbReference>
<feature type="transmembrane region" description="Helical" evidence="2">
    <location>
        <begin position="99"/>
        <end position="120"/>
    </location>
</feature>
<evidence type="ECO:0000256" key="2">
    <source>
        <dbReference type="SAM" id="Phobius"/>
    </source>
</evidence>
<dbReference type="AlphaFoldDB" id="A0AAX4H885"/>
<dbReference type="InterPro" id="IPR012470">
    <property type="entry name" value="Pup1-like"/>
</dbReference>
<evidence type="ECO:0000313" key="4">
    <source>
        <dbReference type="Proteomes" id="UP001338582"/>
    </source>
</evidence>
<protein>
    <submittedName>
        <fullName evidence="3">Uncharacterized protein</fullName>
    </submittedName>
</protein>
<keyword evidence="2" id="KW-0812">Transmembrane</keyword>
<dbReference type="Pfam" id="PF07954">
    <property type="entry name" value="DUF1689"/>
    <property type="match status" value="1"/>
</dbReference>